<dbReference type="PANTHER" id="PTHR43343">
    <property type="entry name" value="PEPTIDASE S12"/>
    <property type="match status" value="1"/>
</dbReference>
<keyword evidence="4" id="KW-0720">Serine protease</keyword>
<evidence type="ECO:0000256" key="2">
    <source>
        <dbReference type="ARBA" id="ARBA00022670"/>
    </source>
</evidence>
<proteinExistence type="inferred from homology"/>
<evidence type="ECO:0000256" key="5">
    <source>
        <dbReference type="SAM" id="SignalP"/>
    </source>
</evidence>
<comment type="similarity">
    <text evidence="1">Belongs to the peptidase S1C family.</text>
</comment>
<dbReference type="EMBL" id="CP017641">
    <property type="protein sequence ID" value="APZ92510.1"/>
    <property type="molecule type" value="Genomic_DNA"/>
</dbReference>
<dbReference type="FunFam" id="2.40.10.10:FF:000001">
    <property type="entry name" value="Periplasmic serine protease DegS"/>
    <property type="match status" value="1"/>
</dbReference>
<evidence type="ECO:0000256" key="4">
    <source>
        <dbReference type="ARBA" id="ARBA00022825"/>
    </source>
</evidence>
<evidence type="ECO:0000313" key="7">
    <source>
        <dbReference type="EMBL" id="APZ92510.1"/>
    </source>
</evidence>
<name>A0A1P8WEN9_9PLAN</name>
<reference evidence="7 8" key="1">
    <citation type="journal article" date="2016" name="Front. Microbiol.">
        <title>Fuerstia marisgermanicae gen. nov., sp. nov., an Unusual Member of the Phylum Planctomycetes from the German Wadden Sea.</title>
        <authorList>
            <person name="Kohn T."/>
            <person name="Heuer A."/>
            <person name="Jogler M."/>
            <person name="Vollmers J."/>
            <person name="Boedeker C."/>
            <person name="Bunk B."/>
            <person name="Rast P."/>
            <person name="Borchert D."/>
            <person name="Glockner I."/>
            <person name="Freese H.M."/>
            <person name="Klenk H.P."/>
            <person name="Overmann J."/>
            <person name="Kaster A.K."/>
            <person name="Rohde M."/>
            <person name="Wiegand S."/>
            <person name="Jogler C."/>
        </authorList>
    </citation>
    <scope>NUCLEOTIDE SEQUENCE [LARGE SCALE GENOMIC DNA]</scope>
    <source>
        <strain evidence="7 8">NH11</strain>
    </source>
</reference>
<dbReference type="AlphaFoldDB" id="A0A1P8WEN9"/>
<evidence type="ECO:0000313" key="8">
    <source>
        <dbReference type="Proteomes" id="UP000187735"/>
    </source>
</evidence>
<dbReference type="SMART" id="SM00228">
    <property type="entry name" value="PDZ"/>
    <property type="match status" value="1"/>
</dbReference>
<dbReference type="GO" id="GO:0006508">
    <property type="term" value="P:proteolysis"/>
    <property type="evidence" value="ECO:0007669"/>
    <property type="project" value="UniProtKB-KW"/>
</dbReference>
<dbReference type="InterPro" id="IPR036034">
    <property type="entry name" value="PDZ_sf"/>
</dbReference>
<dbReference type="Proteomes" id="UP000187735">
    <property type="component" value="Chromosome"/>
</dbReference>
<evidence type="ECO:0000256" key="1">
    <source>
        <dbReference type="ARBA" id="ARBA00010541"/>
    </source>
</evidence>
<dbReference type="InterPro" id="IPR001940">
    <property type="entry name" value="Peptidase_S1C"/>
</dbReference>
<dbReference type="KEGG" id="fmr:Fuma_02121"/>
<accession>A0A1P8WEN9</accession>
<keyword evidence="2 7" id="KW-0645">Protease</keyword>
<dbReference type="Gene3D" id="2.40.10.120">
    <property type="match status" value="1"/>
</dbReference>
<dbReference type="InterPro" id="IPR001478">
    <property type="entry name" value="PDZ"/>
</dbReference>
<organism evidence="7 8">
    <name type="scientific">Fuerstiella marisgermanici</name>
    <dbReference type="NCBI Taxonomy" id="1891926"/>
    <lineage>
        <taxon>Bacteria</taxon>
        <taxon>Pseudomonadati</taxon>
        <taxon>Planctomycetota</taxon>
        <taxon>Planctomycetia</taxon>
        <taxon>Planctomycetales</taxon>
        <taxon>Planctomycetaceae</taxon>
        <taxon>Fuerstiella</taxon>
    </lineage>
</organism>
<dbReference type="PROSITE" id="PS50106">
    <property type="entry name" value="PDZ"/>
    <property type="match status" value="1"/>
</dbReference>
<feature type="chain" id="PRO_5012840125" evidence="5">
    <location>
        <begin position="21"/>
        <end position="387"/>
    </location>
</feature>
<dbReference type="GO" id="GO:0004252">
    <property type="term" value="F:serine-type endopeptidase activity"/>
    <property type="evidence" value="ECO:0007669"/>
    <property type="project" value="InterPro"/>
</dbReference>
<dbReference type="STRING" id="1891926.Fuma_02121"/>
<dbReference type="InterPro" id="IPR051201">
    <property type="entry name" value="Chloro_Bact_Ser_Proteases"/>
</dbReference>
<evidence type="ECO:0000256" key="3">
    <source>
        <dbReference type="ARBA" id="ARBA00022801"/>
    </source>
</evidence>
<dbReference type="RefSeq" id="WP_077024123.1">
    <property type="nucleotide sequence ID" value="NZ_CP017641.1"/>
</dbReference>
<evidence type="ECO:0000259" key="6">
    <source>
        <dbReference type="PROSITE" id="PS50106"/>
    </source>
</evidence>
<dbReference type="EC" id="3.4.21.107" evidence="7"/>
<dbReference type="Pfam" id="PF13180">
    <property type="entry name" value="PDZ_2"/>
    <property type="match status" value="1"/>
</dbReference>
<keyword evidence="3 7" id="KW-0378">Hydrolase</keyword>
<dbReference type="SUPFAM" id="SSF50494">
    <property type="entry name" value="Trypsin-like serine proteases"/>
    <property type="match status" value="1"/>
</dbReference>
<dbReference type="InterPro" id="IPR009003">
    <property type="entry name" value="Peptidase_S1_PA"/>
</dbReference>
<dbReference type="PRINTS" id="PR00834">
    <property type="entry name" value="PROTEASES2C"/>
</dbReference>
<feature type="domain" description="PDZ" evidence="6">
    <location>
        <begin position="264"/>
        <end position="359"/>
    </location>
</feature>
<keyword evidence="5" id="KW-0732">Signal</keyword>
<keyword evidence="8" id="KW-1185">Reference proteome</keyword>
<dbReference type="Pfam" id="PF13365">
    <property type="entry name" value="Trypsin_2"/>
    <property type="match status" value="1"/>
</dbReference>
<dbReference type="PANTHER" id="PTHR43343:SF3">
    <property type="entry name" value="PROTEASE DO-LIKE 8, CHLOROPLASTIC"/>
    <property type="match status" value="1"/>
</dbReference>
<sequence length="387" mass="41397" precursor="true">MARRANTFLLSTFMLSLGLAAGGHLTDVRLASHANAVPSRPAAAMIGSAEPLLLGGQHISTVAGRVMPAAVHIQATRRETDGRRVEETGSGVLMRSKRVKGLFVVTNNHVIRGAELSAIDLKTFDGRLINPIRVYRDEETDIAVLQINDQGGTTGTWGDSDQVGIGNFVLAVGSPFGLSQSVTMGIVSAKGRRDLTLTEERTVTNQDFIQTDAAINPGNSGGPLIDLHGNVVGINTAIASNSGGNEGIGFSIPSNLASHVFEQLIGYGRVRRAYLGVELDNDFDNAAARKLGLERAYGARVTKVYRNRTPTPAAVAGVRPDDVIVTFNGVPVADENHLINLVSLAIIDRPVQIEVYRGGRRQMLELKLTDRETYRAAEEQSGGVLTR</sequence>
<protein>
    <submittedName>
        <fullName evidence="7">Periplasmic pH-dependent serine endoprotease DegQ</fullName>
        <ecNumber evidence="7">3.4.21.107</ecNumber>
    </submittedName>
</protein>
<gene>
    <name evidence="7" type="primary">degQ</name>
    <name evidence="7" type="ORF">Fuma_02121</name>
</gene>
<dbReference type="SUPFAM" id="SSF50156">
    <property type="entry name" value="PDZ domain-like"/>
    <property type="match status" value="1"/>
</dbReference>
<dbReference type="OrthoDB" id="248175at2"/>
<dbReference type="Gene3D" id="2.30.42.10">
    <property type="match status" value="1"/>
</dbReference>
<feature type="signal peptide" evidence="5">
    <location>
        <begin position="1"/>
        <end position="20"/>
    </location>
</feature>